<dbReference type="Proteomes" id="UP000649955">
    <property type="component" value="Unassembled WGS sequence"/>
</dbReference>
<accession>A0ABQ3KJD1</accession>
<sequence>MGERVKESVKEAAELSGCHVVDFPTDTSRPLVNGGTSCAMRATIKGAEIPTQNAGHLPAN</sequence>
<gene>
    <name evidence="1" type="ORF">GCM10017567_56950</name>
</gene>
<comment type="caution">
    <text evidence="1">The sequence shown here is derived from an EMBL/GenBank/DDBJ whole genome shotgun (WGS) entry which is preliminary data.</text>
</comment>
<organism evidence="1 2">
    <name type="scientific">Amycolatopsis bullii</name>
    <dbReference type="NCBI Taxonomy" id="941987"/>
    <lineage>
        <taxon>Bacteria</taxon>
        <taxon>Bacillati</taxon>
        <taxon>Actinomycetota</taxon>
        <taxon>Actinomycetes</taxon>
        <taxon>Pseudonocardiales</taxon>
        <taxon>Pseudonocardiaceae</taxon>
        <taxon>Amycolatopsis</taxon>
    </lineage>
</organism>
<proteinExistence type="predicted"/>
<keyword evidence="2" id="KW-1185">Reference proteome</keyword>
<reference evidence="2" key="1">
    <citation type="journal article" date="2019" name="Int. J. Syst. Evol. Microbiol.">
        <title>The Global Catalogue of Microorganisms (GCM) 10K type strain sequencing project: providing services to taxonomists for standard genome sequencing and annotation.</title>
        <authorList>
            <consortium name="The Broad Institute Genomics Platform"/>
            <consortium name="The Broad Institute Genome Sequencing Center for Infectious Disease"/>
            <person name="Wu L."/>
            <person name="Ma J."/>
        </authorList>
    </citation>
    <scope>NUCLEOTIDE SEQUENCE [LARGE SCALE GENOMIC DNA]</scope>
    <source>
        <strain evidence="2">CGMCC 4.7680</strain>
    </source>
</reference>
<evidence type="ECO:0000313" key="1">
    <source>
        <dbReference type="EMBL" id="GHG29824.1"/>
    </source>
</evidence>
<dbReference type="EMBL" id="BNAW01000030">
    <property type="protein sequence ID" value="GHG29824.1"/>
    <property type="molecule type" value="Genomic_DNA"/>
</dbReference>
<name>A0ABQ3KJD1_9PSEU</name>
<evidence type="ECO:0000313" key="2">
    <source>
        <dbReference type="Proteomes" id="UP000649955"/>
    </source>
</evidence>
<protein>
    <submittedName>
        <fullName evidence="1">Uncharacterized protein</fullName>
    </submittedName>
</protein>